<dbReference type="PRINTS" id="PR00452">
    <property type="entry name" value="SH3DOMAIN"/>
</dbReference>
<dbReference type="Pfam" id="PF14604">
    <property type="entry name" value="SH3_9"/>
    <property type="match status" value="1"/>
</dbReference>
<evidence type="ECO:0000259" key="7">
    <source>
        <dbReference type="PROSITE" id="PS50002"/>
    </source>
</evidence>
<sequence length="124" mass="13595">MTVNQTKGNLEVLGVLGSRQAVGFSAWSLGFAAQGSEMLKLPPKLIKPGQDKVFRALYMLEPRTPDELCFEEGDIIYVTDMSDASWWKGTSKGRTGLIPSNYVAEQAESIDNPLREGAKRGNLC</sequence>
<evidence type="ECO:0000313" key="9">
    <source>
        <dbReference type="Proteomes" id="UP001266305"/>
    </source>
</evidence>
<keyword evidence="4" id="KW-0677">Repeat</keyword>
<accession>A0ABQ9V0Y5</accession>
<dbReference type="PANTHER" id="PTHR24155:SF10">
    <property type="entry name" value="OSTEOCLAST-STIMULATING FACTOR 1"/>
    <property type="match status" value="1"/>
</dbReference>
<evidence type="ECO:0000256" key="4">
    <source>
        <dbReference type="ARBA" id="ARBA00022737"/>
    </source>
</evidence>
<organism evidence="8 9">
    <name type="scientific">Saguinus oedipus</name>
    <name type="common">Cotton-top tamarin</name>
    <name type="synonym">Oedipomidas oedipus</name>
    <dbReference type="NCBI Taxonomy" id="9490"/>
    <lineage>
        <taxon>Eukaryota</taxon>
        <taxon>Metazoa</taxon>
        <taxon>Chordata</taxon>
        <taxon>Craniata</taxon>
        <taxon>Vertebrata</taxon>
        <taxon>Euteleostomi</taxon>
        <taxon>Mammalia</taxon>
        <taxon>Eutheria</taxon>
        <taxon>Euarchontoglires</taxon>
        <taxon>Primates</taxon>
        <taxon>Haplorrhini</taxon>
        <taxon>Platyrrhini</taxon>
        <taxon>Cebidae</taxon>
        <taxon>Callitrichinae</taxon>
        <taxon>Saguinus</taxon>
    </lineage>
</organism>
<name>A0ABQ9V0Y5_SAGOE</name>
<dbReference type="Gene3D" id="2.30.30.40">
    <property type="entry name" value="SH3 Domains"/>
    <property type="match status" value="1"/>
</dbReference>
<evidence type="ECO:0000256" key="2">
    <source>
        <dbReference type="ARBA" id="ARBA00022443"/>
    </source>
</evidence>
<dbReference type="SMART" id="SM00326">
    <property type="entry name" value="SH3"/>
    <property type="match status" value="1"/>
</dbReference>
<dbReference type="CDD" id="cd11772">
    <property type="entry name" value="SH3_OSTF1"/>
    <property type="match status" value="1"/>
</dbReference>
<dbReference type="PRINTS" id="PR00499">
    <property type="entry name" value="P67PHOX"/>
</dbReference>
<evidence type="ECO:0000313" key="8">
    <source>
        <dbReference type="EMBL" id="KAK2102684.1"/>
    </source>
</evidence>
<dbReference type="InterPro" id="IPR001452">
    <property type="entry name" value="SH3_domain"/>
</dbReference>
<comment type="subcellular location">
    <subcellularLocation>
        <location evidence="1">Cytoplasm</location>
    </subcellularLocation>
</comment>
<keyword evidence="3" id="KW-0963">Cytoplasm</keyword>
<keyword evidence="9" id="KW-1185">Reference proteome</keyword>
<gene>
    <name evidence="8" type="primary">OSTF1</name>
    <name evidence="8" type="ORF">P7K49_020351</name>
</gene>
<dbReference type="EMBL" id="JASSZA010000009">
    <property type="protein sequence ID" value="KAK2102684.1"/>
    <property type="molecule type" value="Genomic_DNA"/>
</dbReference>
<reference evidence="8 9" key="1">
    <citation type="submission" date="2023-05" db="EMBL/GenBank/DDBJ databases">
        <title>B98-5 Cell Line De Novo Hybrid Assembly: An Optical Mapping Approach.</title>
        <authorList>
            <person name="Kananen K."/>
            <person name="Auerbach J.A."/>
            <person name="Kautto E."/>
            <person name="Blachly J.S."/>
        </authorList>
    </citation>
    <scope>NUCLEOTIDE SEQUENCE [LARGE SCALE GENOMIC DNA]</scope>
    <source>
        <strain evidence="8">B95-8</strain>
        <tissue evidence="8">Cell line</tissue>
    </source>
</reference>
<keyword evidence="5" id="KW-0040">ANK repeat</keyword>
<comment type="caution">
    <text evidence="8">The sequence shown here is derived from an EMBL/GenBank/DDBJ whole genome shotgun (WGS) entry which is preliminary data.</text>
</comment>
<protein>
    <submittedName>
        <fullName evidence="8">Osteoclast-stimulating factor 1</fullName>
    </submittedName>
</protein>
<evidence type="ECO:0000256" key="5">
    <source>
        <dbReference type="ARBA" id="ARBA00023043"/>
    </source>
</evidence>
<dbReference type="InterPro" id="IPR036028">
    <property type="entry name" value="SH3-like_dom_sf"/>
</dbReference>
<dbReference type="Proteomes" id="UP001266305">
    <property type="component" value="Unassembled WGS sequence"/>
</dbReference>
<dbReference type="SUPFAM" id="SSF50044">
    <property type="entry name" value="SH3-domain"/>
    <property type="match status" value="1"/>
</dbReference>
<dbReference type="PANTHER" id="PTHR24155">
    <property type="entry name" value="OSTEOCLAST-STIMULATING FACTOR 1"/>
    <property type="match status" value="1"/>
</dbReference>
<feature type="domain" description="SH3" evidence="7">
    <location>
        <begin position="49"/>
        <end position="108"/>
    </location>
</feature>
<keyword evidence="2 6" id="KW-0728">SH3 domain</keyword>
<evidence type="ECO:0000256" key="3">
    <source>
        <dbReference type="ARBA" id="ARBA00022490"/>
    </source>
</evidence>
<evidence type="ECO:0000256" key="1">
    <source>
        <dbReference type="ARBA" id="ARBA00004496"/>
    </source>
</evidence>
<evidence type="ECO:0000256" key="6">
    <source>
        <dbReference type="PROSITE-ProRule" id="PRU00192"/>
    </source>
</evidence>
<dbReference type="PROSITE" id="PS50002">
    <property type="entry name" value="SH3"/>
    <property type="match status" value="1"/>
</dbReference>
<proteinExistence type="predicted"/>